<name>A0A9X2UPF9_9BACT</name>
<keyword evidence="2" id="KW-0240">DNA-directed RNA polymerase</keyword>
<accession>A0A9X2UPF9</accession>
<dbReference type="Proteomes" id="UP001155040">
    <property type="component" value="Unassembled WGS sequence"/>
</dbReference>
<organism evidence="2 3">
    <name type="scientific">Salinibacter ruber</name>
    <dbReference type="NCBI Taxonomy" id="146919"/>
    <lineage>
        <taxon>Bacteria</taxon>
        <taxon>Pseudomonadati</taxon>
        <taxon>Rhodothermota</taxon>
        <taxon>Rhodothermia</taxon>
        <taxon>Rhodothermales</taxon>
        <taxon>Salinibacteraceae</taxon>
        <taxon>Salinibacter</taxon>
    </lineage>
</organism>
<evidence type="ECO:0000313" key="3">
    <source>
        <dbReference type="Proteomes" id="UP001155040"/>
    </source>
</evidence>
<proteinExistence type="predicted"/>
<evidence type="ECO:0000256" key="1">
    <source>
        <dbReference type="SAM" id="MobiDB-lite"/>
    </source>
</evidence>
<keyword evidence="2" id="KW-0804">Transcription</keyword>
<dbReference type="EMBL" id="JANUBF010000066">
    <property type="protein sequence ID" value="MCS4038355.1"/>
    <property type="molecule type" value="Genomic_DNA"/>
</dbReference>
<dbReference type="AlphaFoldDB" id="A0A9X2UPF9"/>
<sequence>MPAVKEEPTRPVSGEDLADMLNRDPATVSRAGRKKYFCNDFPVFEWAEMHPRGNQIRHFNVPVRVLKERLPKEEWERFGVFE</sequence>
<evidence type="ECO:0000313" key="2">
    <source>
        <dbReference type="EMBL" id="MCS4038355.1"/>
    </source>
</evidence>
<protein>
    <submittedName>
        <fullName evidence="2">DNA-directed RNA polymerase specialized sigma54-like protein</fullName>
    </submittedName>
</protein>
<reference evidence="2" key="1">
    <citation type="submission" date="2022-08" db="EMBL/GenBank/DDBJ databases">
        <title>Genomic Encyclopedia of Type Strains, Phase V (KMG-V): Genome sequencing to study the core and pangenomes of soil and plant-associated prokaryotes.</title>
        <authorList>
            <person name="Whitman W."/>
        </authorList>
    </citation>
    <scope>NUCLEOTIDE SEQUENCE</scope>
    <source>
        <strain evidence="2">SP3012</strain>
    </source>
</reference>
<dbReference type="GO" id="GO:0000428">
    <property type="term" value="C:DNA-directed RNA polymerase complex"/>
    <property type="evidence" value="ECO:0007669"/>
    <property type="project" value="UniProtKB-KW"/>
</dbReference>
<comment type="caution">
    <text evidence="2">The sequence shown here is derived from an EMBL/GenBank/DDBJ whole genome shotgun (WGS) entry which is preliminary data.</text>
</comment>
<feature type="region of interest" description="Disordered" evidence="1">
    <location>
        <begin position="1"/>
        <end position="21"/>
    </location>
</feature>
<dbReference type="RefSeq" id="WP_259091497.1">
    <property type="nucleotide sequence ID" value="NZ_JANUBF010000066.1"/>
</dbReference>
<gene>
    <name evidence="2" type="ORF">GGQ01_003447</name>
</gene>